<dbReference type="SUPFAM" id="SSF46579">
    <property type="entry name" value="Prefoldin"/>
    <property type="match status" value="1"/>
</dbReference>
<dbReference type="Gene3D" id="1.10.287.370">
    <property type="match status" value="1"/>
</dbReference>
<evidence type="ECO:0000256" key="1">
    <source>
        <dbReference type="SAM" id="MobiDB-lite"/>
    </source>
</evidence>
<evidence type="ECO:0000313" key="2">
    <source>
        <dbReference type="EMBL" id="KAF4656212.1"/>
    </source>
</evidence>
<organism evidence="2 3">
    <name type="scientific">Perkinsus chesapeaki</name>
    <name type="common">Clam parasite</name>
    <name type="synonym">Perkinsus andrewsi</name>
    <dbReference type="NCBI Taxonomy" id="330153"/>
    <lineage>
        <taxon>Eukaryota</taxon>
        <taxon>Sar</taxon>
        <taxon>Alveolata</taxon>
        <taxon>Perkinsozoa</taxon>
        <taxon>Perkinsea</taxon>
        <taxon>Perkinsida</taxon>
        <taxon>Perkinsidae</taxon>
        <taxon>Perkinsus</taxon>
    </lineage>
</organism>
<dbReference type="EMBL" id="JAAPAO010000612">
    <property type="protein sequence ID" value="KAF4656212.1"/>
    <property type="molecule type" value="Genomic_DNA"/>
</dbReference>
<evidence type="ECO:0008006" key="4">
    <source>
        <dbReference type="Google" id="ProtNLM"/>
    </source>
</evidence>
<keyword evidence="3" id="KW-1185">Reference proteome</keyword>
<sequence length="185" mass="21341">MGKPKTRADHAAARERKEEKRAKKEEAKRISNQQFTDNIKRQYNDAEKTYMNMTEQVEKLTARIMYEMREKRLAELSVQHLGEFQELDEGGTSATMPTEINDRDSVRFFRPSGRMFVVSSRKEMLDNAETKIRECDEAIPKLKGIHQRFSEKQSEAKRNVDDIIEMVEKMGGRAVPKSGAPVEAS</sequence>
<dbReference type="InterPro" id="IPR009053">
    <property type="entry name" value="Prefoldin"/>
</dbReference>
<dbReference type="AlphaFoldDB" id="A0A7J6LAJ8"/>
<feature type="compositionally biased region" description="Basic and acidic residues" evidence="1">
    <location>
        <begin position="1"/>
        <end position="29"/>
    </location>
</feature>
<reference evidence="2 3" key="1">
    <citation type="submission" date="2020-04" db="EMBL/GenBank/DDBJ databases">
        <title>Perkinsus chesapeaki whole genome sequence.</title>
        <authorList>
            <person name="Bogema D.R."/>
        </authorList>
    </citation>
    <scope>NUCLEOTIDE SEQUENCE [LARGE SCALE GENOMIC DNA]</scope>
    <source>
        <strain evidence="2">ATCC PRA-425</strain>
    </source>
</reference>
<protein>
    <recommendedName>
        <fullName evidence="4">Prefoldin subunit 1</fullName>
    </recommendedName>
</protein>
<dbReference type="OrthoDB" id="435948at2759"/>
<feature type="region of interest" description="Disordered" evidence="1">
    <location>
        <begin position="1"/>
        <end position="32"/>
    </location>
</feature>
<evidence type="ECO:0000313" key="3">
    <source>
        <dbReference type="Proteomes" id="UP000591131"/>
    </source>
</evidence>
<comment type="caution">
    <text evidence="2">The sequence shown here is derived from an EMBL/GenBank/DDBJ whole genome shotgun (WGS) entry which is preliminary data.</text>
</comment>
<dbReference type="Proteomes" id="UP000591131">
    <property type="component" value="Unassembled WGS sequence"/>
</dbReference>
<accession>A0A7J6LAJ8</accession>
<gene>
    <name evidence="2" type="ORF">FOL47_009104</name>
</gene>
<proteinExistence type="predicted"/>
<name>A0A7J6LAJ8_PERCH</name>